<reference evidence="1 2" key="1">
    <citation type="submission" date="2017-12" db="EMBL/GenBank/DDBJ databases">
        <title>Comparative genomics of Botrytis spp.</title>
        <authorList>
            <person name="Valero-Jimenez C.A."/>
            <person name="Tapia P."/>
            <person name="Veloso J."/>
            <person name="Silva-Moreno E."/>
            <person name="Staats M."/>
            <person name="Valdes J.H."/>
            <person name="Van Kan J.A.L."/>
        </authorList>
    </citation>
    <scope>NUCLEOTIDE SEQUENCE [LARGE SCALE GENOMIC DNA]</scope>
    <source>
        <strain evidence="1 2">Bp0003</strain>
    </source>
</reference>
<keyword evidence="2" id="KW-1185">Reference proteome</keyword>
<proteinExistence type="predicted"/>
<dbReference type="AlphaFoldDB" id="A0A4Z1FJ93"/>
<evidence type="ECO:0000313" key="1">
    <source>
        <dbReference type="EMBL" id="TGO23428.1"/>
    </source>
</evidence>
<evidence type="ECO:0000313" key="2">
    <source>
        <dbReference type="Proteomes" id="UP000297910"/>
    </source>
</evidence>
<dbReference type="Proteomes" id="UP000297910">
    <property type="component" value="Unassembled WGS sequence"/>
</dbReference>
<organism evidence="1 2">
    <name type="scientific">Botrytis paeoniae</name>
    <dbReference type="NCBI Taxonomy" id="278948"/>
    <lineage>
        <taxon>Eukaryota</taxon>
        <taxon>Fungi</taxon>
        <taxon>Dikarya</taxon>
        <taxon>Ascomycota</taxon>
        <taxon>Pezizomycotina</taxon>
        <taxon>Leotiomycetes</taxon>
        <taxon>Helotiales</taxon>
        <taxon>Sclerotiniaceae</taxon>
        <taxon>Botrytis</taxon>
    </lineage>
</organism>
<comment type="caution">
    <text evidence="1">The sequence shown here is derived from an EMBL/GenBank/DDBJ whole genome shotgun (WGS) entry which is preliminary data.</text>
</comment>
<accession>A0A4Z1FJ93</accession>
<gene>
    <name evidence="1" type="ORF">BPAE_0133g00270</name>
</gene>
<sequence length="192" mass="21382">MKAGGDTADSLSKLRLHGLGDGLPRNCMLKRCREEWEEKLRVQEKSNGNVWGLCCVGGGDQLCFGEDGGINVNGSVRWWLFLVLQILSLFLPVDNIILESVIKVFLPKIVVSLDVKLCQDGLNKEARGNHQKYYFLAQNHCGNLATGLHSKRADSDGYKIIDHVSFSAGYCKNMTLTSSYANELQFLINMII</sequence>
<name>A0A4Z1FJ93_9HELO</name>
<dbReference type="EMBL" id="PQXI01000133">
    <property type="protein sequence ID" value="TGO23428.1"/>
    <property type="molecule type" value="Genomic_DNA"/>
</dbReference>
<protein>
    <submittedName>
        <fullName evidence="1">Uncharacterized protein</fullName>
    </submittedName>
</protein>